<evidence type="ECO:0000313" key="1">
    <source>
        <dbReference type="EMBL" id="PKB94045.1"/>
    </source>
</evidence>
<organism evidence="1 2">
    <name type="scientific">Rhizophagus irregularis</name>
    <dbReference type="NCBI Taxonomy" id="588596"/>
    <lineage>
        <taxon>Eukaryota</taxon>
        <taxon>Fungi</taxon>
        <taxon>Fungi incertae sedis</taxon>
        <taxon>Mucoromycota</taxon>
        <taxon>Glomeromycotina</taxon>
        <taxon>Glomeromycetes</taxon>
        <taxon>Glomerales</taxon>
        <taxon>Glomeraceae</taxon>
        <taxon>Rhizophagus</taxon>
    </lineage>
</organism>
<sequence length="59" mass="7233">MSNFINIEVTKYYYKIIISTCMIKPRKKFGNKIIANRLMNRTRRGIIYRNNRDFNLMKK</sequence>
<dbReference type="Proteomes" id="UP000232722">
    <property type="component" value="Unassembled WGS sequence"/>
</dbReference>
<accession>A0A2N0NHL3</accession>
<comment type="caution">
    <text evidence="1">The sequence shown here is derived from an EMBL/GenBank/DDBJ whole genome shotgun (WGS) entry which is preliminary data.</text>
</comment>
<dbReference type="EMBL" id="LLXJ01006750">
    <property type="protein sequence ID" value="PKB94045.1"/>
    <property type="molecule type" value="Genomic_DNA"/>
</dbReference>
<gene>
    <name evidence="1" type="ORF">RhiirA5_368290</name>
</gene>
<dbReference type="AlphaFoldDB" id="A0A2N0NHL3"/>
<protein>
    <submittedName>
        <fullName evidence="1">Uncharacterized protein</fullName>
    </submittedName>
</protein>
<dbReference type="VEuPathDB" id="FungiDB:RhiirA1_421591"/>
<evidence type="ECO:0000313" key="2">
    <source>
        <dbReference type="Proteomes" id="UP000232722"/>
    </source>
</evidence>
<reference evidence="1 2" key="2">
    <citation type="submission" date="2017-09" db="EMBL/GenBank/DDBJ databases">
        <title>Extensive intraspecific genome diversity in a model arbuscular mycorrhizal fungus.</title>
        <authorList>
            <person name="Chen E.C."/>
            <person name="Morin E."/>
            <person name="Beaudet D."/>
            <person name="Noel J."/>
            <person name="Ndikumana S."/>
            <person name="Charron P."/>
            <person name="St-Onge C."/>
            <person name="Giorgi J."/>
            <person name="Grigoriev I.V."/>
            <person name="Roux C."/>
            <person name="Martin F.M."/>
            <person name="Corradi N."/>
        </authorList>
    </citation>
    <scope>NUCLEOTIDE SEQUENCE [LARGE SCALE GENOMIC DNA]</scope>
    <source>
        <strain evidence="1 2">A5</strain>
    </source>
</reference>
<name>A0A2N0NHL3_9GLOM</name>
<proteinExistence type="predicted"/>
<reference evidence="1 2" key="1">
    <citation type="submission" date="2016-04" db="EMBL/GenBank/DDBJ databases">
        <title>Genome analyses suggest a sexual origin of heterokaryosis in a supposedly ancient asexual fungus.</title>
        <authorList>
            <person name="Ropars J."/>
            <person name="Sedzielewska K."/>
            <person name="Noel J."/>
            <person name="Charron P."/>
            <person name="Farinelli L."/>
            <person name="Marton T."/>
            <person name="Kruger M."/>
            <person name="Pelin A."/>
            <person name="Brachmann A."/>
            <person name="Corradi N."/>
        </authorList>
    </citation>
    <scope>NUCLEOTIDE SEQUENCE [LARGE SCALE GENOMIC DNA]</scope>
    <source>
        <strain evidence="1 2">A5</strain>
    </source>
</reference>